<dbReference type="GO" id="GO:0005730">
    <property type="term" value="C:nucleolus"/>
    <property type="evidence" value="ECO:0007669"/>
    <property type="project" value="UniProtKB-SubCell"/>
</dbReference>
<proteinExistence type="inferred from homology"/>
<protein>
    <recommendedName>
        <fullName evidence="3">Active regulator of SIRT1</fullName>
    </recommendedName>
    <alternativeName>
        <fullName evidence="5">40S ribosomal protein S19-binding protein 1</fullName>
    </alternativeName>
</protein>
<accession>A0AAJ6YJ33</accession>
<dbReference type="AlphaFoldDB" id="A0AAJ6YJ33"/>
<dbReference type="GeneID" id="105363113"/>
<sequence>MSNSLVKKSLELLTFENDVVNDKSKKRKSTSAGILDLIPTKHRLISKDNKKVILKRSSTLTVADAKKKLETKSNRMEENIRKLLRLSNCKYDEEVMKKVIDRGVKKRYLTEEDKPVEEEKTVFTEEDFQKFEAEYFG</sequence>
<name>A0AAJ6YJ33_9HYME</name>
<evidence type="ECO:0000256" key="4">
    <source>
        <dbReference type="ARBA" id="ARBA00023242"/>
    </source>
</evidence>
<dbReference type="GO" id="GO:0019899">
    <property type="term" value="F:enzyme binding"/>
    <property type="evidence" value="ECO:0007669"/>
    <property type="project" value="TreeGrafter"/>
</dbReference>
<reference evidence="7" key="1">
    <citation type="submission" date="2025-08" db="UniProtKB">
        <authorList>
            <consortium name="RefSeq"/>
        </authorList>
    </citation>
    <scope>IDENTIFICATION</scope>
</reference>
<dbReference type="PANTHER" id="PTHR31454">
    <property type="entry name" value="ACTIVE REGULATOR OF SIRT1"/>
    <property type="match status" value="1"/>
</dbReference>
<dbReference type="InterPro" id="IPR023262">
    <property type="entry name" value="AROS"/>
</dbReference>
<evidence type="ECO:0000256" key="5">
    <source>
        <dbReference type="ARBA" id="ARBA00032748"/>
    </source>
</evidence>
<dbReference type="Proteomes" id="UP000695007">
    <property type="component" value="Unplaced"/>
</dbReference>
<organism evidence="6 7">
    <name type="scientific">Ceratosolen solmsi marchali</name>
    <dbReference type="NCBI Taxonomy" id="326594"/>
    <lineage>
        <taxon>Eukaryota</taxon>
        <taxon>Metazoa</taxon>
        <taxon>Ecdysozoa</taxon>
        <taxon>Arthropoda</taxon>
        <taxon>Hexapoda</taxon>
        <taxon>Insecta</taxon>
        <taxon>Pterygota</taxon>
        <taxon>Neoptera</taxon>
        <taxon>Endopterygota</taxon>
        <taxon>Hymenoptera</taxon>
        <taxon>Apocrita</taxon>
        <taxon>Proctotrupomorpha</taxon>
        <taxon>Chalcidoidea</taxon>
        <taxon>Agaonidae</taxon>
        <taxon>Agaoninae</taxon>
        <taxon>Ceratosolen</taxon>
    </lineage>
</organism>
<comment type="subcellular location">
    <subcellularLocation>
        <location evidence="1">Nucleus</location>
        <location evidence="1">Nucleolus</location>
    </subcellularLocation>
</comment>
<keyword evidence="6" id="KW-1185">Reference proteome</keyword>
<dbReference type="PRINTS" id="PR02029">
    <property type="entry name" value="ACTREGSIRT1"/>
</dbReference>
<evidence type="ECO:0000256" key="1">
    <source>
        <dbReference type="ARBA" id="ARBA00004604"/>
    </source>
</evidence>
<comment type="similarity">
    <text evidence="2">Belongs to the AROS family.</text>
</comment>
<dbReference type="RefSeq" id="XP_011499012.1">
    <property type="nucleotide sequence ID" value="XM_011500710.1"/>
</dbReference>
<evidence type="ECO:0000313" key="7">
    <source>
        <dbReference type="RefSeq" id="XP_011499012.1"/>
    </source>
</evidence>
<evidence type="ECO:0000313" key="6">
    <source>
        <dbReference type="Proteomes" id="UP000695007"/>
    </source>
</evidence>
<keyword evidence="4" id="KW-0539">Nucleus</keyword>
<evidence type="ECO:0000256" key="3">
    <source>
        <dbReference type="ARBA" id="ARBA00016855"/>
    </source>
</evidence>
<dbReference type="PANTHER" id="PTHR31454:SF2">
    <property type="entry name" value="ACTIVE REGULATOR OF SIRT1"/>
    <property type="match status" value="1"/>
</dbReference>
<evidence type="ECO:0000256" key="2">
    <source>
        <dbReference type="ARBA" id="ARBA00007318"/>
    </source>
</evidence>
<dbReference type="Pfam" id="PF15684">
    <property type="entry name" value="AROS"/>
    <property type="match status" value="1"/>
</dbReference>
<gene>
    <name evidence="7" type="primary">LOC105363113</name>
</gene>
<dbReference type="KEGG" id="csol:105363113"/>